<organism evidence="9 10">
    <name type="scientific">Phytophthora fragariaefolia</name>
    <dbReference type="NCBI Taxonomy" id="1490495"/>
    <lineage>
        <taxon>Eukaryota</taxon>
        <taxon>Sar</taxon>
        <taxon>Stramenopiles</taxon>
        <taxon>Oomycota</taxon>
        <taxon>Peronosporomycetes</taxon>
        <taxon>Peronosporales</taxon>
        <taxon>Peronosporaceae</taxon>
        <taxon>Phytophthora</taxon>
    </lineage>
</organism>
<keyword evidence="10" id="KW-1185">Reference proteome</keyword>
<dbReference type="OrthoDB" id="429145at2759"/>
<dbReference type="Gene3D" id="3.10.200.10">
    <property type="entry name" value="Alpha carbonic anhydrase"/>
    <property type="match status" value="1"/>
</dbReference>
<dbReference type="PROSITE" id="PS51144">
    <property type="entry name" value="ALPHA_CA_2"/>
    <property type="match status" value="1"/>
</dbReference>
<evidence type="ECO:0000256" key="4">
    <source>
        <dbReference type="ARBA" id="ARBA00022833"/>
    </source>
</evidence>
<evidence type="ECO:0000256" key="1">
    <source>
        <dbReference type="ARBA" id="ARBA00010718"/>
    </source>
</evidence>
<dbReference type="InterPro" id="IPR001148">
    <property type="entry name" value="CA_dom"/>
</dbReference>
<keyword evidence="5" id="KW-0456">Lyase</keyword>
<dbReference type="EMBL" id="BSXT01000869">
    <property type="protein sequence ID" value="GMF35409.1"/>
    <property type="molecule type" value="Genomic_DNA"/>
</dbReference>
<comment type="catalytic activity">
    <reaction evidence="6">
        <text>hydrogencarbonate + H(+) = CO2 + H2O</text>
        <dbReference type="Rhea" id="RHEA:10748"/>
        <dbReference type="ChEBI" id="CHEBI:15377"/>
        <dbReference type="ChEBI" id="CHEBI:15378"/>
        <dbReference type="ChEBI" id="CHEBI:16526"/>
        <dbReference type="ChEBI" id="CHEBI:17544"/>
        <dbReference type="EC" id="4.2.1.1"/>
    </reaction>
</comment>
<keyword evidence="4" id="KW-0862">Zinc</keyword>
<reference evidence="9" key="1">
    <citation type="submission" date="2023-04" db="EMBL/GenBank/DDBJ databases">
        <title>Phytophthora fragariaefolia NBRC 109709.</title>
        <authorList>
            <person name="Ichikawa N."/>
            <person name="Sato H."/>
            <person name="Tonouchi N."/>
        </authorList>
    </citation>
    <scope>NUCLEOTIDE SEQUENCE</scope>
    <source>
        <strain evidence="9">NBRC 109709</strain>
    </source>
</reference>
<dbReference type="Proteomes" id="UP001165121">
    <property type="component" value="Unassembled WGS sequence"/>
</dbReference>
<evidence type="ECO:0000256" key="6">
    <source>
        <dbReference type="ARBA" id="ARBA00048348"/>
    </source>
</evidence>
<name>A0A9W6XBS8_9STRA</name>
<feature type="domain" description="Alpha-carbonic anhydrase" evidence="8">
    <location>
        <begin position="1"/>
        <end position="149"/>
    </location>
</feature>
<evidence type="ECO:0000256" key="3">
    <source>
        <dbReference type="ARBA" id="ARBA00022723"/>
    </source>
</evidence>
<gene>
    <name evidence="9" type="ORF">Pfra01_000936300</name>
</gene>
<dbReference type="InterPro" id="IPR023561">
    <property type="entry name" value="Carbonic_anhydrase_a-class"/>
</dbReference>
<dbReference type="AlphaFoldDB" id="A0A9W6XBS8"/>
<keyword evidence="7" id="KW-0732">Signal</keyword>
<sequence>MKFSPSAALLLLGVATIQFVLVLPTLQFDGDEGVLQGRSERRCVVGVDFHCTIASMLIDSTVGNCTVTDKGTTYNYAQFHVYTPSEHTIDGQAFDGQVHFVHKKEDGPAALVVGLLLQKTDAPGTDPSIDIIVRAMSKVHLNNSIPLTL</sequence>
<proteinExistence type="inferred from homology"/>
<keyword evidence="3" id="KW-0479">Metal-binding</keyword>
<dbReference type="GO" id="GO:0004089">
    <property type="term" value="F:carbonate dehydratase activity"/>
    <property type="evidence" value="ECO:0007669"/>
    <property type="project" value="UniProtKB-EC"/>
</dbReference>
<dbReference type="EC" id="4.2.1.1" evidence="2"/>
<accession>A0A9W6XBS8</accession>
<evidence type="ECO:0000256" key="7">
    <source>
        <dbReference type="SAM" id="SignalP"/>
    </source>
</evidence>
<evidence type="ECO:0000256" key="5">
    <source>
        <dbReference type="ARBA" id="ARBA00023239"/>
    </source>
</evidence>
<evidence type="ECO:0000259" key="8">
    <source>
        <dbReference type="PROSITE" id="PS51144"/>
    </source>
</evidence>
<dbReference type="PANTHER" id="PTHR18952:SF265">
    <property type="entry name" value="CARBONIC ANHYDRASE"/>
    <property type="match status" value="1"/>
</dbReference>
<protein>
    <recommendedName>
        <fullName evidence="2">carbonic anhydrase</fullName>
        <ecNumber evidence="2">4.2.1.1</ecNumber>
    </recommendedName>
</protein>
<feature type="chain" id="PRO_5040947172" description="carbonic anhydrase" evidence="7">
    <location>
        <begin position="23"/>
        <end position="149"/>
    </location>
</feature>
<evidence type="ECO:0000313" key="10">
    <source>
        <dbReference type="Proteomes" id="UP001165121"/>
    </source>
</evidence>
<dbReference type="SUPFAM" id="SSF51069">
    <property type="entry name" value="Carbonic anhydrase"/>
    <property type="match status" value="1"/>
</dbReference>
<evidence type="ECO:0000256" key="2">
    <source>
        <dbReference type="ARBA" id="ARBA00012925"/>
    </source>
</evidence>
<evidence type="ECO:0000313" key="9">
    <source>
        <dbReference type="EMBL" id="GMF35409.1"/>
    </source>
</evidence>
<dbReference type="InterPro" id="IPR036398">
    <property type="entry name" value="CA_dom_sf"/>
</dbReference>
<feature type="signal peptide" evidence="7">
    <location>
        <begin position="1"/>
        <end position="22"/>
    </location>
</feature>
<dbReference type="GO" id="GO:0008270">
    <property type="term" value="F:zinc ion binding"/>
    <property type="evidence" value="ECO:0007669"/>
    <property type="project" value="InterPro"/>
</dbReference>
<comment type="similarity">
    <text evidence="1">Belongs to the alpha-carbonic anhydrase family.</text>
</comment>
<comment type="caution">
    <text evidence="9">The sequence shown here is derived from an EMBL/GenBank/DDBJ whole genome shotgun (WGS) entry which is preliminary data.</text>
</comment>
<dbReference type="PANTHER" id="PTHR18952">
    <property type="entry name" value="CARBONIC ANHYDRASE"/>
    <property type="match status" value="1"/>
</dbReference>